<reference evidence="1 2" key="1">
    <citation type="submission" date="2016-06" db="EMBL/GenBank/DDBJ databases">
        <title>Complete genome sequence of Streptomyces griseochromogenes ATCC 14511, the Blasticidin S producer.</title>
        <authorList>
            <person name="Wu L."/>
        </authorList>
    </citation>
    <scope>NUCLEOTIDE SEQUENCE [LARGE SCALE GENOMIC DNA]</scope>
    <source>
        <strain evidence="1 2">ATCC 14511</strain>
    </source>
</reference>
<gene>
    <name evidence="1" type="ORF">AVL59_21210</name>
</gene>
<dbReference type="AlphaFoldDB" id="A0A1B1AZ10"/>
<dbReference type="Proteomes" id="UP000092659">
    <property type="component" value="Chromosome"/>
</dbReference>
<protein>
    <submittedName>
        <fullName evidence="1">Uncharacterized protein</fullName>
    </submittedName>
</protein>
<dbReference type="KEGG" id="sgs:AVL59_21210"/>
<accession>A0A1B1AZ10</accession>
<evidence type="ECO:0000313" key="1">
    <source>
        <dbReference type="EMBL" id="ANP51770.1"/>
    </source>
</evidence>
<organism evidence="1 2">
    <name type="scientific">Streptomyces griseochromogenes</name>
    <dbReference type="NCBI Taxonomy" id="68214"/>
    <lineage>
        <taxon>Bacteria</taxon>
        <taxon>Bacillati</taxon>
        <taxon>Actinomycetota</taxon>
        <taxon>Actinomycetes</taxon>
        <taxon>Kitasatosporales</taxon>
        <taxon>Streptomycetaceae</taxon>
        <taxon>Streptomyces</taxon>
    </lineage>
</organism>
<evidence type="ECO:0000313" key="2">
    <source>
        <dbReference type="Proteomes" id="UP000092659"/>
    </source>
</evidence>
<sequence>MGAECMRKQRDERARLYRIDRVLVEGLKRAFAIADARADLLRGEPVERYPTWPRHRWKNVSPVPCRAGSA</sequence>
<dbReference type="EMBL" id="CP016279">
    <property type="protein sequence ID" value="ANP51770.1"/>
    <property type="molecule type" value="Genomic_DNA"/>
</dbReference>
<name>A0A1B1AZ10_9ACTN</name>
<proteinExistence type="predicted"/>